<proteinExistence type="inferred from homology"/>
<dbReference type="InterPro" id="IPR002898">
    <property type="entry name" value="MotA_ExbB_proton_chnl"/>
</dbReference>
<feature type="domain" description="MotA/TolQ/ExbB proton channel" evidence="8">
    <location>
        <begin position="87"/>
        <end position="195"/>
    </location>
</feature>
<dbReference type="GO" id="GO:0005886">
    <property type="term" value="C:plasma membrane"/>
    <property type="evidence" value="ECO:0007669"/>
    <property type="project" value="UniProtKB-SubCell"/>
</dbReference>
<evidence type="ECO:0000256" key="7">
    <source>
        <dbReference type="SAM" id="Phobius"/>
    </source>
</evidence>
<reference evidence="9" key="1">
    <citation type="submission" date="2015-10" db="EMBL/GenBank/DDBJ databases">
        <authorList>
            <person name="Gilbert D.G."/>
        </authorList>
    </citation>
    <scope>NUCLEOTIDE SEQUENCE</scope>
</reference>
<dbReference type="EMBL" id="CZQC01000026">
    <property type="protein sequence ID" value="CUS40816.1"/>
    <property type="molecule type" value="Genomic_DNA"/>
</dbReference>
<keyword evidence="3" id="KW-1003">Cell membrane</keyword>
<dbReference type="PANTHER" id="PTHR30625:SF11">
    <property type="entry name" value="MOTA_TOLQ_EXBB PROTON CHANNEL DOMAIN-CONTAINING PROTEIN"/>
    <property type="match status" value="1"/>
</dbReference>
<evidence type="ECO:0000256" key="2">
    <source>
        <dbReference type="ARBA" id="ARBA00010442"/>
    </source>
</evidence>
<sequence length="224" mass="24295">MITLLNFIDSIGGPVVAILILFSIAATTLILLKLAATLVQLPARNSTPKRLLAHLQMGELKQLRLLAQRQRNPHSQLIGDAVELLQEQTLSKNDTQSEVIRKARDVAHAYSNYLRPLEVIATLAPLLGLFGTVLGMIEAFKAMELAGAQVDPAVLSGGIWQALLTTAVGLGVAIPVSLIHSLFERRAEQQVHNLQDDIGQVFTYFARHTTSETATTSVSQRSAS</sequence>
<feature type="transmembrane region" description="Helical" evidence="7">
    <location>
        <begin position="119"/>
        <end position="139"/>
    </location>
</feature>
<evidence type="ECO:0000256" key="6">
    <source>
        <dbReference type="ARBA" id="ARBA00023136"/>
    </source>
</evidence>
<organism evidence="9">
    <name type="scientific">hydrothermal vent metagenome</name>
    <dbReference type="NCBI Taxonomy" id="652676"/>
    <lineage>
        <taxon>unclassified sequences</taxon>
        <taxon>metagenomes</taxon>
        <taxon>ecological metagenomes</taxon>
    </lineage>
</organism>
<dbReference type="GO" id="GO:0017038">
    <property type="term" value="P:protein import"/>
    <property type="evidence" value="ECO:0007669"/>
    <property type="project" value="TreeGrafter"/>
</dbReference>
<dbReference type="AlphaFoldDB" id="A0A161JZR3"/>
<comment type="subcellular location">
    <subcellularLocation>
        <location evidence="1">Cell membrane</location>
        <topology evidence="1">Multi-pass membrane protein</topology>
    </subcellularLocation>
</comment>
<protein>
    <submittedName>
        <fullName evidence="9">Ferric siderophore transport system, biopolymer transport protein ExbB</fullName>
    </submittedName>
</protein>
<dbReference type="InterPro" id="IPR050790">
    <property type="entry name" value="ExbB/TolQ_transport"/>
</dbReference>
<evidence type="ECO:0000256" key="5">
    <source>
        <dbReference type="ARBA" id="ARBA00022989"/>
    </source>
</evidence>
<feature type="transmembrane region" description="Helical" evidence="7">
    <location>
        <begin position="15"/>
        <end position="41"/>
    </location>
</feature>
<evidence type="ECO:0000256" key="3">
    <source>
        <dbReference type="ARBA" id="ARBA00022475"/>
    </source>
</evidence>
<comment type="similarity">
    <text evidence="2">Belongs to the ExbB/TolQ family.</text>
</comment>
<evidence type="ECO:0000256" key="1">
    <source>
        <dbReference type="ARBA" id="ARBA00004651"/>
    </source>
</evidence>
<accession>A0A161JZR3</accession>
<gene>
    <name evidence="9" type="ORF">MGWOODY_Tha2027</name>
</gene>
<dbReference type="PANTHER" id="PTHR30625">
    <property type="entry name" value="PROTEIN TOLQ"/>
    <property type="match status" value="1"/>
</dbReference>
<evidence type="ECO:0000259" key="8">
    <source>
        <dbReference type="Pfam" id="PF01618"/>
    </source>
</evidence>
<keyword evidence="4 7" id="KW-0812">Transmembrane</keyword>
<evidence type="ECO:0000256" key="4">
    <source>
        <dbReference type="ARBA" id="ARBA00022692"/>
    </source>
</evidence>
<dbReference type="Pfam" id="PF01618">
    <property type="entry name" value="MotA_ExbB"/>
    <property type="match status" value="1"/>
</dbReference>
<name>A0A161JZR3_9ZZZZ</name>
<keyword evidence="5 7" id="KW-1133">Transmembrane helix</keyword>
<evidence type="ECO:0000313" key="9">
    <source>
        <dbReference type="EMBL" id="CUS40816.1"/>
    </source>
</evidence>
<feature type="transmembrane region" description="Helical" evidence="7">
    <location>
        <begin position="159"/>
        <end position="183"/>
    </location>
</feature>
<keyword evidence="6 7" id="KW-0472">Membrane</keyword>